<comment type="subcellular location">
    <subcellularLocation>
        <location evidence="2">Cell membrane</location>
        <topology evidence="2">Multi-pass membrane protein</topology>
    </subcellularLocation>
</comment>
<accession>A0A809SE61</accession>
<feature type="transmembrane region" description="Helical" evidence="24">
    <location>
        <begin position="229"/>
        <end position="251"/>
    </location>
</feature>
<feature type="transmembrane region" description="Helical" evidence="24">
    <location>
        <begin position="183"/>
        <end position="208"/>
    </location>
</feature>
<proteinExistence type="inferred from homology"/>
<evidence type="ECO:0000256" key="22">
    <source>
        <dbReference type="ARBA" id="ARBA00032743"/>
    </source>
</evidence>
<keyword evidence="17" id="KW-1208">Phospholipid metabolism</keyword>
<keyword evidence="9" id="KW-0444">Lipid biosynthesis</keyword>
<feature type="transmembrane region" description="Helical" evidence="24">
    <location>
        <begin position="271"/>
        <end position="295"/>
    </location>
</feature>
<evidence type="ECO:0000313" key="25">
    <source>
        <dbReference type="EMBL" id="BBU47619.1"/>
    </source>
</evidence>
<evidence type="ECO:0000256" key="2">
    <source>
        <dbReference type="ARBA" id="ARBA00004651"/>
    </source>
</evidence>
<dbReference type="PANTHER" id="PTHR46382:SF1">
    <property type="entry name" value="PHOSPHATIDATE CYTIDYLYLTRANSFERASE"/>
    <property type="match status" value="1"/>
</dbReference>
<feature type="transmembrane region" description="Helical" evidence="24">
    <location>
        <begin position="126"/>
        <end position="145"/>
    </location>
</feature>
<reference evidence="25 26" key="1">
    <citation type="submission" date="2020-01" db="EMBL/GenBank/DDBJ databases">
        <title>Complete genome sequence of Mycoplasma felis strain Myco-2.</title>
        <authorList>
            <person name="Kinoshita Y."/>
            <person name="Niwa H."/>
            <person name="Uchida-Fujii E."/>
            <person name="Nukada T."/>
        </authorList>
    </citation>
    <scope>NUCLEOTIDE SEQUENCE [LARGE SCALE GENOMIC DNA]</scope>
    <source>
        <strain evidence="25 26">Myco-2</strain>
    </source>
</reference>
<evidence type="ECO:0000256" key="3">
    <source>
        <dbReference type="ARBA" id="ARBA00005119"/>
    </source>
</evidence>
<evidence type="ECO:0000256" key="9">
    <source>
        <dbReference type="ARBA" id="ARBA00022516"/>
    </source>
</evidence>
<evidence type="ECO:0000256" key="20">
    <source>
        <dbReference type="ARBA" id="ARBA00032253"/>
    </source>
</evidence>
<evidence type="ECO:0000256" key="4">
    <source>
        <dbReference type="ARBA" id="ARBA00005189"/>
    </source>
</evidence>
<feature type="transmembrane region" description="Helical" evidence="24">
    <location>
        <begin position="48"/>
        <end position="70"/>
    </location>
</feature>
<evidence type="ECO:0000256" key="5">
    <source>
        <dbReference type="ARBA" id="ARBA00010185"/>
    </source>
</evidence>
<evidence type="ECO:0000256" key="1">
    <source>
        <dbReference type="ARBA" id="ARBA00001698"/>
    </source>
</evidence>
<gene>
    <name evidence="25" type="ORF">JPM2_3120</name>
</gene>
<evidence type="ECO:0000256" key="6">
    <source>
        <dbReference type="ARBA" id="ARBA00012487"/>
    </source>
</evidence>
<dbReference type="GO" id="GO:0016024">
    <property type="term" value="P:CDP-diacylglycerol biosynthetic process"/>
    <property type="evidence" value="ECO:0007669"/>
    <property type="project" value="TreeGrafter"/>
</dbReference>
<name>A0A809SE61_9BACT</name>
<keyword evidence="10 25" id="KW-0808">Transferase</keyword>
<dbReference type="PANTHER" id="PTHR46382">
    <property type="entry name" value="PHOSPHATIDATE CYTIDYLYLTRANSFERASE"/>
    <property type="match status" value="1"/>
</dbReference>
<evidence type="ECO:0000256" key="10">
    <source>
        <dbReference type="ARBA" id="ARBA00022679"/>
    </source>
</evidence>
<evidence type="ECO:0000256" key="12">
    <source>
        <dbReference type="ARBA" id="ARBA00022695"/>
    </source>
</evidence>
<dbReference type="AlphaFoldDB" id="A0A809SE61"/>
<keyword evidence="16" id="KW-0594">Phospholipid biosynthesis</keyword>
<evidence type="ECO:0000256" key="16">
    <source>
        <dbReference type="ARBA" id="ARBA00023209"/>
    </source>
</evidence>
<evidence type="ECO:0000256" key="8">
    <source>
        <dbReference type="ARBA" id="ARBA00022475"/>
    </source>
</evidence>
<sequence length="336" mass="39149">MNSINIKKNIWNQRIIPAIIIVVFLICSVVLLRFSFYWSFELLKTNISLFWIARSLSIIFILLFSFWIFFEISKAYLKNKFFSVLQSLFLLSLFFVNQRFLFSVLLIQENGINNHKTNIFWRDWEFFLTLFLNSIICMLFRVYIIKNINWLQLLLKTFTFFISLLILSTFIKAFVYLNTIDSGIEYIVLFILIASSSDIGGYFGGMFFGNKFFTKKMAPMISPNKTWEGAFVGYLSSLIVSLLFIYVYYGIGQNYSITHDIGSIINNFTGHSFGLILLLSIAPLLSITGDLYFSFIKRKLEIKDYSNILRGHGGIIDRVDSISFVFFAWTFISLII</sequence>
<evidence type="ECO:0000256" key="13">
    <source>
        <dbReference type="ARBA" id="ARBA00022989"/>
    </source>
</evidence>
<dbReference type="GO" id="GO:0005886">
    <property type="term" value="C:plasma membrane"/>
    <property type="evidence" value="ECO:0007669"/>
    <property type="project" value="UniProtKB-SubCell"/>
</dbReference>
<evidence type="ECO:0000313" key="26">
    <source>
        <dbReference type="Proteomes" id="UP000464317"/>
    </source>
</evidence>
<evidence type="ECO:0000256" key="15">
    <source>
        <dbReference type="ARBA" id="ARBA00023136"/>
    </source>
</evidence>
<organism evidence="25 26">
    <name type="scientific">Mycoplasmopsis felis</name>
    <dbReference type="NCBI Taxonomy" id="33923"/>
    <lineage>
        <taxon>Bacteria</taxon>
        <taxon>Bacillati</taxon>
        <taxon>Mycoplasmatota</taxon>
        <taxon>Mycoplasmoidales</taxon>
        <taxon>Metamycoplasmataceae</taxon>
        <taxon>Mycoplasmopsis</taxon>
    </lineage>
</organism>
<comment type="similarity">
    <text evidence="5">Belongs to the CDS family.</text>
</comment>
<comment type="pathway">
    <text evidence="4">Lipid metabolism.</text>
</comment>
<evidence type="ECO:0000256" key="23">
    <source>
        <dbReference type="ARBA" id="ARBA00033406"/>
    </source>
</evidence>
<evidence type="ECO:0000256" key="11">
    <source>
        <dbReference type="ARBA" id="ARBA00022692"/>
    </source>
</evidence>
<dbReference type="RefSeq" id="WP_233091037.1">
    <property type="nucleotide sequence ID" value="NZ_AP022325.1"/>
</dbReference>
<keyword evidence="11 24" id="KW-0812">Transmembrane</keyword>
<dbReference type="EMBL" id="AP022325">
    <property type="protein sequence ID" value="BBU47619.1"/>
    <property type="molecule type" value="Genomic_DNA"/>
</dbReference>
<keyword evidence="13 24" id="KW-1133">Transmembrane helix</keyword>
<keyword evidence="12 25" id="KW-0548">Nucleotidyltransferase</keyword>
<evidence type="ECO:0000256" key="17">
    <source>
        <dbReference type="ARBA" id="ARBA00023264"/>
    </source>
</evidence>
<feature type="transmembrane region" description="Helical" evidence="24">
    <location>
        <begin position="157"/>
        <end position="177"/>
    </location>
</feature>
<evidence type="ECO:0000256" key="21">
    <source>
        <dbReference type="ARBA" id="ARBA00032396"/>
    </source>
</evidence>
<evidence type="ECO:0000256" key="19">
    <source>
        <dbReference type="ARBA" id="ARBA00031825"/>
    </source>
</evidence>
<dbReference type="EC" id="2.7.7.41" evidence="6"/>
<feature type="transmembrane region" description="Helical" evidence="24">
    <location>
        <begin position="82"/>
        <end position="106"/>
    </location>
</feature>
<comment type="pathway">
    <text evidence="3">Phospholipid metabolism; CDP-diacylglycerol biosynthesis; CDP-diacylglycerol from sn-glycerol 3-phosphate: step 3/3.</text>
</comment>
<feature type="transmembrane region" description="Helical" evidence="24">
    <location>
        <begin position="15"/>
        <end position="36"/>
    </location>
</feature>
<dbReference type="Proteomes" id="UP000464317">
    <property type="component" value="Chromosome"/>
</dbReference>
<dbReference type="KEGG" id="mfel:JPM2_3120"/>
<evidence type="ECO:0000256" key="7">
    <source>
        <dbReference type="ARBA" id="ARBA00019373"/>
    </source>
</evidence>
<evidence type="ECO:0000256" key="14">
    <source>
        <dbReference type="ARBA" id="ARBA00023098"/>
    </source>
</evidence>
<comment type="catalytic activity">
    <reaction evidence="1">
        <text>a 1,2-diacyl-sn-glycero-3-phosphate + CTP + H(+) = a CDP-1,2-diacyl-sn-glycerol + diphosphate</text>
        <dbReference type="Rhea" id="RHEA:16229"/>
        <dbReference type="ChEBI" id="CHEBI:15378"/>
        <dbReference type="ChEBI" id="CHEBI:33019"/>
        <dbReference type="ChEBI" id="CHEBI:37563"/>
        <dbReference type="ChEBI" id="CHEBI:58332"/>
        <dbReference type="ChEBI" id="CHEBI:58608"/>
        <dbReference type="EC" id="2.7.7.41"/>
    </reaction>
</comment>
<keyword evidence="15 24" id="KW-0472">Membrane</keyword>
<keyword evidence="26" id="KW-1185">Reference proteome</keyword>
<dbReference type="GO" id="GO:0004605">
    <property type="term" value="F:phosphatidate cytidylyltransferase activity"/>
    <property type="evidence" value="ECO:0007669"/>
    <property type="project" value="UniProtKB-EC"/>
</dbReference>
<keyword evidence="14" id="KW-0443">Lipid metabolism</keyword>
<protein>
    <recommendedName>
        <fullName evidence="7">Phosphatidate cytidylyltransferase</fullName>
        <ecNumber evidence="6">2.7.7.41</ecNumber>
    </recommendedName>
    <alternativeName>
        <fullName evidence="20">CDP-DAG synthase</fullName>
    </alternativeName>
    <alternativeName>
        <fullName evidence="22">CDP-DG synthase</fullName>
    </alternativeName>
    <alternativeName>
        <fullName evidence="18">CDP-diacylglycerol synthase</fullName>
    </alternativeName>
    <alternativeName>
        <fullName evidence="21">CDP-diglyceride pyrophosphorylase</fullName>
    </alternativeName>
    <alternativeName>
        <fullName evidence="23">CDP-diglyceride synthase</fullName>
    </alternativeName>
    <alternativeName>
        <fullName evidence="19">CTP:phosphatidate cytidylyltransferase</fullName>
    </alternativeName>
</protein>
<evidence type="ECO:0000256" key="24">
    <source>
        <dbReference type="SAM" id="Phobius"/>
    </source>
</evidence>
<evidence type="ECO:0000256" key="18">
    <source>
        <dbReference type="ARBA" id="ARBA00029893"/>
    </source>
</evidence>
<keyword evidence="8" id="KW-1003">Cell membrane</keyword>
<dbReference type="Pfam" id="PF01148">
    <property type="entry name" value="CTP_transf_1"/>
    <property type="match status" value="1"/>
</dbReference>